<dbReference type="SUPFAM" id="SSF53474">
    <property type="entry name" value="alpha/beta-Hydrolases"/>
    <property type="match status" value="1"/>
</dbReference>
<accession>A0A397SHP1</accession>
<dbReference type="STRING" id="658196.A0A397SHP1"/>
<dbReference type="InterPro" id="IPR029058">
    <property type="entry name" value="AB_hydrolase_fold"/>
</dbReference>
<dbReference type="EMBL" id="QKYT01000447">
    <property type="protein sequence ID" value="RIA85102.1"/>
    <property type="molecule type" value="Genomic_DNA"/>
</dbReference>
<keyword evidence="2" id="KW-0378">Hydrolase</keyword>
<feature type="domain" description="Serine aminopeptidase S33" evidence="1">
    <location>
        <begin position="72"/>
        <end position="305"/>
    </location>
</feature>
<dbReference type="PANTHER" id="PTHR43798">
    <property type="entry name" value="MONOACYLGLYCEROL LIPASE"/>
    <property type="match status" value="1"/>
</dbReference>
<dbReference type="InterPro" id="IPR022742">
    <property type="entry name" value="Hydrolase_4"/>
</dbReference>
<dbReference type="GO" id="GO:0016787">
    <property type="term" value="F:hydrolase activity"/>
    <property type="evidence" value="ECO:0007669"/>
    <property type="project" value="UniProtKB-KW"/>
</dbReference>
<dbReference type="Gene3D" id="3.40.50.1820">
    <property type="entry name" value="alpha/beta hydrolase"/>
    <property type="match status" value="1"/>
</dbReference>
<proteinExistence type="predicted"/>
<dbReference type="AlphaFoldDB" id="A0A397SHP1"/>
<sequence>MIFQKIFKQRIILSYSNQNFINNSFKTRFNIKTFSNQLHTAAKETFFVDSSENIKIEVSHYLPVKKTNYPPILFIHGGFLAAWSWDNFSQWFSNKGHECYALSFRGNGQSTKTPNRDKWWKLKELANDISVVTDDIITRTKDKPILVGHSMGGGILQKYLQDNHQKVSGGILFASVSPLLYKTSIFSTLTRKPDFLLIKSLLTLNPYLYIETPELMKKALFSSAYPDSMAKEIHPKLDKTCSVFAILEFLRPFVDPSKIKCPMIVIGAGEDALEDNIKHLEEIAEVYGVGYDIIDGSGHEIMLDLKWEFAANVIFDRIQERIVNKK</sequence>
<dbReference type="InterPro" id="IPR050266">
    <property type="entry name" value="AB_hydrolase_sf"/>
</dbReference>
<evidence type="ECO:0000313" key="2">
    <source>
        <dbReference type="EMBL" id="RIA85102.1"/>
    </source>
</evidence>
<protein>
    <submittedName>
        <fullName evidence="2">Alpha/Beta hydrolase protein</fullName>
    </submittedName>
</protein>
<organism evidence="2 3">
    <name type="scientific">Glomus cerebriforme</name>
    <dbReference type="NCBI Taxonomy" id="658196"/>
    <lineage>
        <taxon>Eukaryota</taxon>
        <taxon>Fungi</taxon>
        <taxon>Fungi incertae sedis</taxon>
        <taxon>Mucoromycota</taxon>
        <taxon>Glomeromycotina</taxon>
        <taxon>Glomeromycetes</taxon>
        <taxon>Glomerales</taxon>
        <taxon>Glomeraceae</taxon>
        <taxon>Glomus</taxon>
    </lineage>
</organism>
<keyword evidence="3" id="KW-1185">Reference proteome</keyword>
<evidence type="ECO:0000259" key="1">
    <source>
        <dbReference type="Pfam" id="PF12146"/>
    </source>
</evidence>
<reference evidence="2 3" key="1">
    <citation type="submission" date="2018-06" db="EMBL/GenBank/DDBJ databases">
        <title>Comparative genomics reveals the genomic features of Rhizophagus irregularis, R. cerebriforme, R. diaphanum and Gigaspora rosea, and their symbiotic lifestyle signature.</title>
        <authorList>
            <person name="Morin E."/>
            <person name="San Clemente H."/>
            <person name="Chen E.C.H."/>
            <person name="De La Providencia I."/>
            <person name="Hainaut M."/>
            <person name="Kuo A."/>
            <person name="Kohler A."/>
            <person name="Murat C."/>
            <person name="Tang N."/>
            <person name="Roy S."/>
            <person name="Loubradou J."/>
            <person name="Henrissat B."/>
            <person name="Grigoriev I.V."/>
            <person name="Corradi N."/>
            <person name="Roux C."/>
            <person name="Martin F.M."/>
        </authorList>
    </citation>
    <scope>NUCLEOTIDE SEQUENCE [LARGE SCALE GENOMIC DNA]</scope>
    <source>
        <strain evidence="2 3">DAOM 227022</strain>
    </source>
</reference>
<comment type="caution">
    <text evidence="2">The sequence shown here is derived from an EMBL/GenBank/DDBJ whole genome shotgun (WGS) entry which is preliminary data.</text>
</comment>
<gene>
    <name evidence="2" type="ORF">C1645_831275</name>
</gene>
<dbReference type="Proteomes" id="UP000265703">
    <property type="component" value="Unassembled WGS sequence"/>
</dbReference>
<dbReference type="OrthoDB" id="8119704at2759"/>
<evidence type="ECO:0000313" key="3">
    <source>
        <dbReference type="Proteomes" id="UP000265703"/>
    </source>
</evidence>
<dbReference type="Pfam" id="PF12146">
    <property type="entry name" value="Hydrolase_4"/>
    <property type="match status" value="1"/>
</dbReference>
<name>A0A397SHP1_9GLOM</name>